<evidence type="ECO:0000259" key="1">
    <source>
        <dbReference type="Pfam" id="PF14478"/>
    </source>
</evidence>
<protein>
    <recommendedName>
        <fullName evidence="1">Transcobalamin-like C-terminal domain-containing protein</fullName>
    </recommendedName>
</protein>
<dbReference type="Proteomes" id="UP000198304">
    <property type="component" value="Unassembled WGS sequence"/>
</dbReference>
<dbReference type="OrthoDB" id="1806555at2"/>
<evidence type="ECO:0000313" key="2">
    <source>
        <dbReference type="EMBL" id="SNS16177.1"/>
    </source>
</evidence>
<dbReference type="AlphaFoldDB" id="A0A239C7I7"/>
<reference evidence="2 3" key="1">
    <citation type="submission" date="2017-06" db="EMBL/GenBank/DDBJ databases">
        <authorList>
            <person name="Kim H.J."/>
            <person name="Triplett B.A."/>
        </authorList>
    </citation>
    <scope>NUCLEOTIDE SEQUENCE [LARGE SCALE GENOMIC DNA]</scope>
    <source>
        <strain evidence="2 3">SCA</strain>
    </source>
</reference>
<dbReference type="EMBL" id="FZOJ01000005">
    <property type="protein sequence ID" value="SNS16177.1"/>
    <property type="molecule type" value="Genomic_DNA"/>
</dbReference>
<evidence type="ECO:0000313" key="3">
    <source>
        <dbReference type="Proteomes" id="UP000198304"/>
    </source>
</evidence>
<dbReference type="PROSITE" id="PS51257">
    <property type="entry name" value="PROKAR_LIPOPROTEIN"/>
    <property type="match status" value="1"/>
</dbReference>
<dbReference type="InterPro" id="IPR027954">
    <property type="entry name" value="Transcobalamin-like_C"/>
</dbReference>
<organism evidence="2 3">
    <name type="scientific">Anaerovirgula multivorans</name>
    <dbReference type="NCBI Taxonomy" id="312168"/>
    <lineage>
        <taxon>Bacteria</taxon>
        <taxon>Bacillati</taxon>
        <taxon>Bacillota</taxon>
        <taxon>Clostridia</taxon>
        <taxon>Peptostreptococcales</taxon>
        <taxon>Natronincolaceae</taxon>
        <taxon>Anaerovirgula</taxon>
    </lineage>
</organism>
<feature type="domain" description="Transcobalamin-like C-terminal" evidence="1">
    <location>
        <begin position="57"/>
        <end position="128"/>
    </location>
</feature>
<accession>A0A239C7I7</accession>
<sequence>MEKLKRILVVVLMVMVLMSGGCSSPPDINTGEVNLLITRDFGEDDIFAKDIKLDTQTSVMELLNQHLDIETEYGGGFVNAINGLTSGYTNTIEKEKSDWFYFINGIMTNVGATEYFPTSRDSIWWDYHSWGDIPFTPAVIGAFPQPFVNGYQGKNPGTLILVGEGCEEWGASLRDYLKKAGVADIEVADYQEGLAADREKITIVLALWEELSESNFWKGVQNHRDKTGWFAELDTDAFYSLNEKAERQNAYDEGVGAILSTGMGMGDDTPLWLLTGVDRKGLASTVEVLLDHEDRISKKFGILVTESEVIGLPVQQ</sequence>
<keyword evidence="3" id="KW-1185">Reference proteome</keyword>
<dbReference type="Pfam" id="PF14478">
    <property type="entry name" value="DUF4430"/>
    <property type="match status" value="1"/>
</dbReference>
<dbReference type="RefSeq" id="WP_089282104.1">
    <property type="nucleotide sequence ID" value="NZ_FZOJ01000005.1"/>
</dbReference>
<gene>
    <name evidence="2" type="ORF">SAMN05446037_100553</name>
</gene>
<dbReference type="Gene3D" id="2.170.130.30">
    <property type="match status" value="1"/>
</dbReference>
<proteinExistence type="predicted"/>
<name>A0A239C7I7_9FIRM</name>